<name>A0ABT4IGE2_9EURY</name>
<dbReference type="InterPro" id="IPR029058">
    <property type="entry name" value="AB_hydrolase_fold"/>
</dbReference>
<dbReference type="InterPro" id="IPR050300">
    <property type="entry name" value="GDXG_lipolytic_enzyme"/>
</dbReference>
<dbReference type="PANTHER" id="PTHR48081:SF8">
    <property type="entry name" value="ALPHA_BETA HYDROLASE FOLD-3 DOMAIN-CONTAINING PROTEIN-RELATED"/>
    <property type="match status" value="1"/>
</dbReference>
<dbReference type="EMBL" id="JAPTGB010000011">
    <property type="protein sequence ID" value="MCZ0860807.1"/>
    <property type="molecule type" value="Genomic_DNA"/>
</dbReference>
<dbReference type="GO" id="GO:0016787">
    <property type="term" value="F:hydrolase activity"/>
    <property type="evidence" value="ECO:0007669"/>
    <property type="project" value="UniProtKB-KW"/>
</dbReference>
<evidence type="ECO:0000313" key="4">
    <source>
        <dbReference type="Proteomes" id="UP001141422"/>
    </source>
</evidence>
<keyword evidence="4" id="KW-1185">Reference proteome</keyword>
<comment type="caution">
    <text evidence="3">The sequence shown here is derived from an EMBL/GenBank/DDBJ whole genome shotgun (WGS) entry which is preliminary data.</text>
</comment>
<dbReference type="PANTHER" id="PTHR48081">
    <property type="entry name" value="AB HYDROLASE SUPERFAMILY PROTEIN C4A8.06C"/>
    <property type="match status" value="1"/>
</dbReference>
<dbReference type="Pfam" id="PF07859">
    <property type="entry name" value="Abhydrolase_3"/>
    <property type="match status" value="1"/>
</dbReference>
<evidence type="ECO:0000313" key="3">
    <source>
        <dbReference type="EMBL" id="MCZ0860807.1"/>
    </source>
</evidence>
<dbReference type="Gene3D" id="3.40.50.1820">
    <property type="entry name" value="alpha/beta hydrolase"/>
    <property type="match status" value="1"/>
</dbReference>
<protein>
    <submittedName>
        <fullName evidence="3">Alpha/beta hydrolase</fullName>
    </submittedName>
</protein>
<proteinExistence type="predicted"/>
<keyword evidence="1 3" id="KW-0378">Hydrolase</keyword>
<organism evidence="3 4">
    <name type="scientific">Methanocorpusculum petauri</name>
    <dbReference type="NCBI Taxonomy" id="3002863"/>
    <lineage>
        <taxon>Archaea</taxon>
        <taxon>Methanobacteriati</taxon>
        <taxon>Methanobacteriota</taxon>
        <taxon>Stenosarchaea group</taxon>
        <taxon>Methanomicrobia</taxon>
        <taxon>Methanomicrobiales</taxon>
        <taxon>Methanocorpusculaceae</taxon>
        <taxon>Methanocorpusculum</taxon>
    </lineage>
</organism>
<dbReference type="RefSeq" id="WP_268925008.1">
    <property type="nucleotide sequence ID" value="NZ_JAPTGB010000011.1"/>
</dbReference>
<evidence type="ECO:0000259" key="2">
    <source>
        <dbReference type="Pfam" id="PF07859"/>
    </source>
</evidence>
<sequence>MKNFCEGNRMQPAHAWDDPRLNEEARAFLRTREEDLGDRWAKIVRDAASGNSAELQRVRNGRATDTPVPEGVVVVEADAAGVPVRLYVPASAASSKKIVLYFHGGGWVIGSVQSCSRFCGELARTADVIVAAAEYRLAPEFPYPAAVEDCQRVFLWMQENAGHYGGDATQIYAGGDSAGGNLAVVLGLQQQLHGLLLFYPVVTLLPEEYGESWNEFARGYALDADLMEAFAEAYVPDARRSEVFVSPLSRADLSRLPRTLCITAECDILRDQGKVFCARLREAGVPVTERCFAGAVHLFVTVEGMDGDFWRVVEMCKMFLEKE</sequence>
<dbReference type="InterPro" id="IPR013094">
    <property type="entry name" value="AB_hydrolase_3"/>
</dbReference>
<gene>
    <name evidence="3" type="ORF">O0S10_06140</name>
</gene>
<dbReference type="Proteomes" id="UP001141422">
    <property type="component" value="Unassembled WGS sequence"/>
</dbReference>
<evidence type="ECO:0000256" key="1">
    <source>
        <dbReference type="ARBA" id="ARBA00022801"/>
    </source>
</evidence>
<accession>A0ABT4IGE2</accession>
<dbReference type="SUPFAM" id="SSF53474">
    <property type="entry name" value="alpha/beta-Hydrolases"/>
    <property type="match status" value="1"/>
</dbReference>
<reference evidence="3" key="1">
    <citation type="submission" date="2022-12" db="EMBL/GenBank/DDBJ databases">
        <title>Isolation and characterisation of novel Methanocorpusculum spp. from native Australian herbivores indicates the genus is ancestrally host-associated.</title>
        <authorList>
            <person name="Volmer J.G."/>
            <person name="Soo R.M."/>
            <person name="Evans P.N."/>
            <person name="Hoedt E.C."/>
            <person name="Astorga Alsina A.L."/>
            <person name="Woodcroft B.J."/>
            <person name="Tyson G.W."/>
            <person name="Hugenholtz P."/>
            <person name="Morrison M."/>
        </authorList>
    </citation>
    <scope>NUCLEOTIDE SEQUENCE</scope>
    <source>
        <strain evidence="3">MG</strain>
    </source>
</reference>
<feature type="domain" description="Alpha/beta hydrolase fold-3" evidence="2">
    <location>
        <begin position="99"/>
        <end position="300"/>
    </location>
</feature>